<evidence type="ECO:0000313" key="1">
    <source>
        <dbReference type="EMBL" id="CAB5222117.1"/>
    </source>
</evidence>
<gene>
    <name evidence="1" type="ORF">UFOVP363_8</name>
</gene>
<name>A0A6J7WWH7_9CAUD</name>
<accession>A0A6J7WWH7</accession>
<protein>
    <submittedName>
        <fullName evidence="1">Uncharacterized protein</fullName>
    </submittedName>
</protein>
<dbReference type="EMBL" id="LR798298">
    <property type="protein sequence ID" value="CAB5222117.1"/>
    <property type="molecule type" value="Genomic_DNA"/>
</dbReference>
<organism evidence="1">
    <name type="scientific">uncultured Caudovirales phage</name>
    <dbReference type="NCBI Taxonomy" id="2100421"/>
    <lineage>
        <taxon>Viruses</taxon>
        <taxon>Duplodnaviria</taxon>
        <taxon>Heunggongvirae</taxon>
        <taxon>Uroviricota</taxon>
        <taxon>Caudoviricetes</taxon>
        <taxon>Peduoviridae</taxon>
        <taxon>Maltschvirus</taxon>
        <taxon>Maltschvirus maltsch</taxon>
    </lineage>
</organism>
<proteinExistence type="predicted"/>
<reference evidence="1" key="1">
    <citation type="submission" date="2020-05" db="EMBL/GenBank/DDBJ databases">
        <authorList>
            <person name="Chiriac C."/>
            <person name="Salcher M."/>
            <person name="Ghai R."/>
            <person name="Kavagutti S V."/>
        </authorList>
    </citation>
    <scope>NUCLEOTIDE SEQUENCE</scope>
</reference>
<sequence length="185" mass="20184">MSLGIDLKPTGLKEALRTINSVDPKLRRAYGKQIRELGKVVVDAITPLVPSSSPTRGMDGQWRTGWKGGQTKNVVVKTNTRKARKRNIERGAQYETIGTITVGTKGAALAITDIAGKGPNRTRNRNPAKARPNFAGLLTEKIGSGPSRMVWAGGEKAIPDFEKALEPVVKEVIFLANQELMRIKR</sequence>